<dbReference type="Pfam" id="PF12802">
    <property type="entry name" value="MarR_2"/>
    <property type="match status" value="1"/>
</dbReference>
<dbReference type="PROSITE" id="PS50995">
    <property type="entry name" value="HTH_MARR_2"/>
    <property type="match status" value="1"/>
</dbReference>
<evidence type="ECO:0000259" key="4">
    <source>
        <dbReference type="PROSITE" id="PS50995"/>
    </source>
</evidence>
<evidence type="ECO:0000313" key="5">
    <source>
        <dbReference type="EMBL" id="ETX13407.1"/>
    </source>
</evidence>
<dbReference type="Gene3D" id="1.10.10.10">
    <property type="entry name" value="Winged helix-like DNA-binding domain superfamily/Winged helix DNA-binding domain"/>
    <property type="match status" value="1"/>
</dbReference>
<feature type="domain" description="HTH marR-type" evidence="4">
    <location>
        <begin position="1"/>
        <end position="135"/>
    </location>
</feature>
<organism evidence="5 6">
    <name type="scientific">Roseivivax halodurans JCM 10272</name>
    <dbReference type="NCBI Taxonomy" id="1449350"/>
    <lineage>
        <taxon>Bacteria</taxon>
        <taxon>Pseudomonadati</taxon>
        <taxon>Pseudomonadota</taxon>
        <taxon>Alphaproteobacteria</taxon>
        <taxon>Rhodobacterales</taxon>
        <taxon>Roseobacteraceae</taxon>
        <taxon>Roseivivax</taxon>
    </lineage>
</organism>
<dbReference type="GO" id="GO:0003677">
    <property type="term" value="F:DNA binding"/>
    <property type="evidence" value="ECO:0007669"/>
    <property type="project" value="UniProtKB-KW"/>
</dbReference>
<name>X7EBX1_9RHOB</name>
<dbReference type="Proteomes" id="UP000022447">
    <property type="component" value="Unassembled WGS sequence"/>
</dbReference>
<dbReference type="PANTHER" id="PTHR42756">
    <property type="entry name" value="TRANSCRIPTIONAL REGULATOR, MARR"/>
    <property type="match status" value="1"/>
</dbReference>
<dbReference type="EMBL" id="JALZ01000027">
    <property type="protein sequence ID" value="ETX13407.1"/>
    <property type="molecule type" value="Genomic_DNA"/>
</dbReference>
<dbReference type="PANTHER" id="PTHR42756:SF1">
    <property type="entry name" value="TRANSCRIPTIONAL REPRESSOR OF EMRAB OPERON"/>
    <property type="match status" value="1"/>
</dbReference>
<evidence type="ECO:0000256" key="1">
    <source>
        <dbReference type="ARBA" id="ARBA00023015"/>
    </source>
</evidence>
<accession>X7EBX1</accession>
<keyword evidence="1" id="KW-0805">Transcription regulation</keyword>
<evidence type="ECO:0000256" key="3">
    <source>
        <dbReference type="ARBA" id="ARBA00023163"/>
    </source>
</evidence>
<protein>
    <recommendedName>
        <fullName evidence="4">HTH marR-type domain-containing protein</fullName>
    </recommendedName>
</protein>
<dbReference type="eggNOG" id="COG1846">
    <property type="taxonomic scope" value="Bacteria"/>
</dbReference>
<sequence>MGPIGRLSRVFHHLTRRMGETFARHGLNAAGFDVLATLRRSPPPHALSPGELMSSMMITSGTMTNRVDQLAKAGLVTRRSDARDARRAVVELTDEGHKLIDAALADHVETQKSLLTVLSSDEIAQLDAALFKLMKAAEDS</sequence>
<dbReference type="InterPro" id="IPR036390">
    <property type="entry name" value="WH_DNA-bd_sf"/>
</dbReference>
<dbReference type="SMART" id="SM00347">
    <property type="entry name" value="HTH_MARR"/>
    <property type="match status" value="1"/>
</dbReference>
<dbReference type="InterPro" id="IPR000835">
    <property type="entry name" value="HTH_MarR-typ"/>
</dbReference>
<dbReference type="GO" id="GO:0003700">
    <property type="term" value="F:DNA-binding transcription factor activity"/>
    <property type="evidence" value="ECO:0007669"/>
    <property type="project" value="InterPro"/>
</dbReference>
<dbReference type="AlphaFoldDB" id="X7EBX1"/>
<gene>
    <name evidence="5" type="ORF">OCH239_10520</name>
</gene>
<comment type="caution">
    <text evidence="5">The sequence shown here is derived from an EMBL/GenBank/DDBJ whole genome shotgun (WGS) entry which is preliminary data.</text>
</comment>
<dbReference type="PATRIC" id="fig|1449350.3.peg.3432"/>
<reference evidence="5 6" key="1">
    <citation type="submission" date="2014-01" db="EMBL/GenBank/DDBJ databases">
        <title>Roseivivax halodurans JCM 10272 Genome Sequencing.</title>
        <authorList>
            <person name="Lai Q."/>
            <person name="Li G."/>
            <person name="Shao Z."/>
        </authorList>
    </citation>
    <scope>NUCLEOTIDE SEQUENCE [LARGE SCALE GENOMIC DNA]</scope>
    <source>
        <strain evidence="5 6">JCM 10272</strain>
    </source>
</reference>
<dbReference type="InterPro" id="IPR036388">
    <property type="entry name" value="WH-like_DNA-bd_sf"/>
</dbReference>
<keyword evidence="3" id="KW-0804">Transcription</keyword>
<evidence type="ECO:0000313" key="6">
    <source>
        <dbReference type="Proteomes" id="UP000022447"/>
    </source>
</evidence>
<keyword evidence="2" id="KW-0238">DNA-binding</keyword>
<dbReference type="SUPFAM" id="SSF46785">
    <property type="entry name" value="Winged helix' DNA-binding domain"/>
    <property type="match status" value="1"/>
</dbReference>
<keyword evidence="6" id="KW-1185">Reference proteome</keyword>
<evidence type="ECO:0000256" key="2">
    <source>
        <dbReference type="ARBA" id="ARBA00023125"/>
    </source>
</evidence>
<proteinExistence type="predicted"/>
<dbReference type="PRINTS" id="PR00598">
    <property type="entry name" value="HTHMARR"/>
</dbReference>